<evidence type="ECO:0000256" key="1">
    <source>
        <dbReference type="SAM" id="MobiDB-lite"/>
    </source>
</evidence>
<dbReference type="AlphaFoldDB" id="A0AAE1E642"/>
<dbReference type="Proteomes" id="UP001283361">
    <property type="component" value="Unassembled WGS sequence"/>
</dbReference>
<feature type="compositionally biased region" description="Low complexity" evidence="1">
    <location>
        <begin position="640"/>
        <end position="660"/>
    </location>
</feature>
<dbReference type="SUPFAM" id="SSF81383">
    <property type="entry name" value="F-box domain"/>
    <property type="match status" value="1"/>
</dbReference>
<dbReference type="InterPro" id="IPR015915">
    <property type="entry name" value="Kelch-typ_b-propeller"/>
</dbReference>
<protein>
    <recommendedName>
        <fullName evidence="2">F-box domain-containing protein</fullName>
    </recommendedName>
</protein>
<gene>
    <name evidence="3" type="ORF">RRG08_000703</name>
</gene>
<dbReference type="SUPFAM" id="SSF117281">
    <property type="entry name" value="Kelch motif"/>
    <property type="match status" value="1"/>
</dbReference>
<feature type="region of interest" description="Disordered" evidence="1">
    <location>
        <begin position="753"/>
        <end position="843"/>
    </location>
</feature>
<dbReference type="PANTHER" id="PTHR46432">
    <property type="entry name" value="F-BOX ONLY PROTEIN 42"/>
    <property type="match status" value="1"/>
</dbReference>
<feature type="region of interest" description="Disordered" evidence="1">
    <location>
        <begin position="639"/>
        <end position="660"/>
    </location>
</feature>
<feature type="compositionally biased region" description="Acidic residues" evidence="1">
    <location>
        <begin position="817"/>
        <end position="830"/>
    </location>
</feature>
<feature type="region of interest" description="Disordered" evidence="1">
    <location>
        <begin position="435"/>
        <end position="535"/>
    </location>
</feature>
<feature type="compositionally biased region" description="Basic residues" evidence="1">
    <location>
        <begin position="373"/>
        <end position="382"/>
    </location>
</feature>
<proteinExistence type="predicted"/>
<evidence type="ECO:0000313" key="4">
    <source>
        <dbReference type="Proteomes" id="UP001283361"/>
    </source>
</evidence>
<keyword evidence="4" id="KW-1185">Reference proteome</keyword>
<feature type="domain" description="F-box" evidence="2">
    <location>
        <begin position="47"/>
        <end position="100"/>
    </location>
</feature>
<dbReference type="EMBL" id="JAWDGP010001065">
    <property type="protein sequence ID" value="KAK3795392.1"/>
    <property type="molecule type" value="Genomic_DNA"/>
</dbReference>
<evidence type="ECO:0000313" key="3">
    <source>
        <dbReference type="EMBL" id="KAK3795392.1"/>
    </source>
</evidence>
<comment type="caution">
    <text evidence="3">The sequence shown here is derived from an EMBL/GenBank/DDBJ whole genome shotgun (WGS) entry which is preliminary data.</text>
</comment>
<feature type="compositionally biased region" description="Low complexity" evidence="1">
    <location>
        <begin position="392"/>
        <end position="405"/>
    </location>
</feature>
<dbReference type="Gene3D" id="2.120.10.80">
    <property type="entry name" value="Kelch-type beta propeller"/>
    <property type="match status" value="2"/>
</dbReference>
<feature type="region of interest" description="Disordered" evidence="1">
    <location>
        <begin position="707"/>
        <end position="738"/>
    </location>
</feature>
<name>A0AAE1E642_9GAST</name>
<dbReference type="InterPro" id="IPR052821">
    <property type="entry name" value="F-box_only_SRC"/>
</dbReference>
<dbReference type="PANTHER" id="PTHR46432:SF1">
    <property type="entry name" value="F-BOX ONLY PROTEIN 42"/>
    <property type="match status" value="1"/>
</dbReference>
<dbReference type="Pfam" id="PF12937">
    <property type="entry name" value="F-box-like"/>
    <property type="match status" value="1"/>
</dbReference>
<dbReference type="GO" id="GO:1990756">
    <property type="term" value="F:ubiquitin-like ligase-substrate adaptor activity"/>
    <property type="evidence" value="ECO:0007669"/>
    <property type="project" value="TreeGrafter"/>
</dbReference>
<evidence type="ECO:0000259" key="2">
    <source>
        <dbReference type="PROSITE" id="PS50181"/>
    </source>
</evidence>
<feature type="region of interest" description="Disordered" evidence="1">
    <location>
        <begin position="1"/>
        <end position="38"/>
    </location>
</feature>
<feature type="region of interest" description="Disordered" evidence="1">
    <location>
        <begin position="578"/>
        <end position="607"/>
    </location>
</feature>
<feature type="compositionally biased region" description="Polar residues" evidence="1">
    <location>
        <begin position="463"/>
        <end position="474"/>
    </location>
</feature>
<reference evidence="3" key="1">
    <citation type="journal article" date="2023" name="G3 (Bethesda)">
        <title>A reference genome for the long-term kleptoplast-retaining sea slug Elysia crispata morphotype clarki.</title>
        <authorList>
            <person name="Eastman K.E."/>
            <person name="Pendleton A.L."/>
            <person name="Shaikh M.A."/>
            <person name="Suttiyut T."/>
            <person name="Ogas R."/>
            <person name="Tomko P."/>
            <person name="Gavelis G."/>
            <person name="Widhalm J.R."/>
            <person name="Wisecaver J.H."/>
        </authorList>
    </citation>
    <scope>NUCLEOTIDE SEQUENCE</scope>
    <source>
        <strain evidence="3">ECLA1</strain>
    </source>
</reference>
<dbReference type="Gene3D" id="1.20.1280.50">
    <property type="match status" value="1"/>
</dbReference>
<feature type="compositionally biased region" description="Low complexity" evidence="1">
    <location>
        <begin position="445"/>
        <end position="461"/>
    </location>
</feature>
<feature type="compositionally biased region" description="Basic and acidic residues" evidence="1">
    <location>
        <begin position="23"/>
        <end position="38"/>
    </location>
</feature>
<dbReference type="GO" id="GO:0019005">
    <property type="term" value="C:SCF ubiquitin ligase complex"/>
    <property type="evidence" value="ECO:0007669"/>
    <property type="project" value="TreeGrafter"/>
</dbReference>
<accession>A0AAE1E642</accession>
<dbReference type="Pfam" id="PF13415">
    <property type="entry name" value="Beta-prop_FBX42"/>
    <property type="match status" value="1"/>
</dbReference>
<feature type="region of interest" description="Disordered" evidence="1">
    <location>
        <begin position="370"/>
        <end position="411"/>
    </location>
</feature>
<feature type="compositionally biased region" description="Basic and acidic residues" evidence="1">
    <location>
        <begin position="789"/>
        <end position="808"/>
    </location>
</feature>
<dbReference type="PROSITE" id="PS50181">
    <property type="entry name" value="FBOX"/>
    <property type="match status" value="1"/>
</dbReference>
<organism evidence="3 4">
    <name type="scientific">Elysia crispata</name>
    <name type="common">lettuce slug</name>
    <dbReference type="NCBI Taxonomy" id="231223"/>
    <lineage>
        <taxon>Eukaryota</taxon>
        <taxon>Metazoa</taxon>
        <taxon>Spiralia</taxon>
        <taxon>Lophotrochozoa</taxon>
        <taxon>Mollusca</taxon>
        <taxon>Gastropoda</taxon>
        <taxon>Heterobranchia</taxon>
        <taxon>Euthyneura</taxon>
        <taxon>Panpulmonata</taxon>
        <taxon>Sacoglossa</taxon>
        <taxon>Placobranchoidea</taxon>
        <taxon>Plakobranchidae</taxon>
        <taxon>Elysia</taxon>
    </lineage>
</organism>
<sequence>MATNGSTDSIDKIMGTSTIESSNHPEMDHSGFDPDHEDACPPEAPRCLMLSDMPEEILEHILGFLSPYREMEMAKLVSKQWNRVIQTTVKQKKRKFLQSLSRCDVQWTEIHKDKRQSISERGYIGITDRFSHSAAYYNGFMYVFGGCTSTSTTFNDLWSFDLTNRKWVRPVAMGTYPSPKACATMVVYKGNLILFGGWSHPIPYPLHQSAHYFSELHMYSPMTNRWANVHSLGQEPEALGGHSASVAGDLMVVFGGSPRPGMGTNNLWVFNFLKTSWTLQPVAGDAVPEPRYGQFQTTLDDRHILIMGGCVGQNRVYTDVWLLTLEPASPWRWTKLTVECPELGAPQTWCHAACRVNNLVVVVAKSNSQRQTKVVKKPKKKRQEQSKYAAASSSSSQSSSSSSSSPMQAKVMGTERVTLFDPVSSGRMQGVYIHPKLQPQPKRGAAAAAESSQAKEASIISPKLNNVGKSTKASSPAEGAIPGPSKEASTFTEHDSKSSHNLSKSSSEHRSPSLTPTESCSSLASSSSSSKVGGTSAAANLSHQALREPSSLDVSCAPPQGNSLLALQQRLHRECLNLPDPDDHHHNPRYSRALGGGGFRSDNDDDYDGRSMPEGYFHRLHNRWMEGQASVDASRENNISMQPSSSQSGPSSPSVSISTEKSQFCEGLVNDGASCSHQSHSKLNAGENSNSIGLHQASVRLQQPMASECHTSRQCQRREGHAMPSIRPNATSNRQRQLEALQRQEELLRSKSRALAAARGRQHQAQPVPPHGQEEAPRQQHQQENNRLAAERAGAHRQDELREEDNQGSKKRIGQYENDDDSDDNDDDGDPSSPTQIPSKNKMDVHVLDISRALTERVVCWAPLSELQPPGAPDETICCSLVEGRGELALFGGVRRDMTGADIGPAGVSNMAVSRLYLLSPG</sequence>
<feature type="compositionally biased region" description="Low complexity" evidence="1">
    <location>
        <begin position="519"/>
        <end position="535"/>
    </location>
</feature>
<dbReference type="CDD" id="cd22110">
    <property type="entry name" value="F-box_FBXO42"/>
    <property type="match status" value="1"/>
</dbReference>
<dbReference type="InterPro" id="IPR001810">
    <property type="entry name" value="F-box_dom"/>
</dbReference>
<dbReference type="InterPro" id="IPR036047">
    <property type="entry name" value="F-box-like_dom_sf"/>
</dbReference>